<evidence type="ECO:0000313" key="3">
    <source>
        <dbReference type="Proteomes" id="UP001143981"/>
    </source>
</evidence>
<gene>
    <name evidence="2" type="ORF">LPJ61_003923</name>
</gene>
<proteinExistence type="predicted"/>
<feature type="non-terminal residue" evidence="2">
    <location>
        <position position="89"/>
    </location>
</feature>
<evidence type="ECO:0000313" key="2">
    <source>
        <dbReference type="EMBL" id="KAJ1728647.1"/>
    </source>
</evidence>
<name>A0A9W8CXS3_9FUNG</name>
<feature type="domain" description="Tf2-1-like SH3-like" evidence="1">
    <location>
        <begin position="12"/>
        <end position="56"/>
    </location>
</feature>
<organism evidence="2 3">
    <name type="scientific">Coemansia biformis</name>
    <dbReference type="NCBI Taxonomy" id="1286918"/>
    <lineage>
        <taxon>Eukaryota</taxon>
        <taxon>Fungi</taxon>
        <taxon>Fungi incertae sedis</taxon>
        <taxon>Zoopagomycota</taxon>
        <taxon>Kickxellomycotina</taxon>
        <taxon>Kickxellomycetes</taxon>
        <taxon>Kickxellales</taxon>
        <taxon>Kickxellaceae</taxon>
        <taxon>Coemansia</taxon>
    </lineage>
</organism>
<evidence type="ECO:0000259" key="1">
    <source>
        <dbReference type="Pfam" id="PF24626"/>
    </source>
</evidence>
<dbReference type="Pfam" id="PF24626">
    <property type="entry name" value="SH3_Tf2-1"/>
    <property type="match status" value="1"/>
</dbReference>
<keyword evidence="3" id="KW-1185">Reference proteome</keyword>
<comment type="caution">
    <text evidence="2">The sequence shown here is derived from an EMBL/GenBank/DDBJ whole genome shotgun (WGS) entry which is preliminary data.</text>
</comment>
<reference evidence="2" key="1">
    <citation type="submission" date="2022-07" db="EMBL/GenBank/DDBJ databases">
        <title>Phylogenomic reconstructions and comparative analyses of Kickxellomycotina fungi.</title>
        <authorList>
            <person name="Reynolds N.K."/>
            <person name="Stajich J.E."/>
            <person name="Barry K."/>
            <person name="Grigoriev I.V."/>
            <person name="Crous P."/>
            <person name="Smith M.E."/>
        </authorList>
    </citation>
    <scope>NUCLEOTIDE SEQUENCE</scope>
    <source>
        <strain evidence="2">BCRC 34381</strain>
    </source>
</reference>
<dbReference type="EMBL" id="JANBOI010000768">
    <property type="protein sequence ID" value="KAJ1728647.1"/>
    <property type="molecule type" value="Genomic_DNA"/>
</dbReference>
<protein>
    <recommendedName>
        <fullName evidence="1">Tf2-1-like SH3-like domain-containing protein</fullName>
    </recommendedName>
</protein>
<dbReference type="OrthoDB" id="2273864at2759"/>
<dbReference type="AlphaFoldDB" id="A0A9W8CXS3"/>
<dbReference type="Proteomes" id="UP001143981">
    <property type="component" value="Unassembled WGS sequence"/>
</dbReference>
<dbReference type="InterPro" id="IPR056924">
    <property type="entry name" value="SH3_Tf2-1"/>
</dbReference>
<sequence>KLVCPPYLTRYKGKALNAKWHGPHKVIKPISNNTYKIQLPTSMHIHDVISIDYLKQAKSSTNYKHLEILNTPPALDIDGEPLHGMVART</sequence>
<accession>A0A9W8CXS3</accession>